<evidence type="ECO:0000256" key="2">
    <source>
        <dbReference type="SAM" id="MobiDB-lite"/>
    </source>
</evidence>
<keyword evidence="1" id="KW-0175">Coiled coil</keyword>
<feature type="coiled-coil region" evidence="1">
    <location>
        <begin position="45"/>
        <end position="145"/>
    </location>
</feature>
<name>A0AAU9IXK8_9CILI</name>
<keyword evidence="4" id="KW-1185">Reference proteome</keyword>
<dbReference type="Proteomes" id="UP001162131">
    <property type="component" value="Unassembled WGS sequence"/>
</dbReference>
<sequence length="474" mass="55048">MRHSRKSSSQKKRVDSNKNPIKPNEKFYSLRNIYEIPHYEDSELFRKMKEDLQTSKEKINSLKNNLENCEKELLKSKEEKEALIQSVTECTKDLTKEKEKSDFLFESLKEKENKLKKAEQYKKELFDKDIENKNLMKRLKEAEDRWSGHIIDESWTDMSDESFPDTLSKFQKRQNKEVMENAQKMIEMLMQNKQNFELFCKDVSNPEHFKDLIDQYKYEEVILKLLLFVGLLMSCSDKKGNKIKKQRPKNVPKLSLSPQLLHKAENNAIASTFSTKQSDRPMSSELIENIKPVFSVELDEYEHRISKLDSEINTNMKTCKEALANSLKTPSPRCSEISSFSGRVSINSIKPRKHFTNNIGAHLNQNILQNKKLAVLKNDKEEINSSDIKAWFLSENAIQFTGGRKKIKNLLESFLIARNKGGLDGSPSGNLNFVQSKPRELLVSGDLQLIDEILIYENIKVFPLDPTKKIVKNK</sequence>
<proteinExistence type="predicted"/>
<dbReference type="AlphaFoldDB" id="A0AAU9IXK8"/>
<organism evidence="3 4">
    <name type="scientific">Blepharisma stoltei</name>
    <dbReference type="NCBI Taxonomy" id="1481888"/>
    <lineage>
        <taxon>Eukaryota</taxon>
        <taxon>Sar</taxon>
        <taxon>Alveolata</taxon>
        <taxon>Ciliophora</taxon>
        <taxon>Postciliodesmatophora</taxon>
        <taxon>Heterotrichea</taxon>
        <taxon>Heterotrichida</taxon>
        <taxon>Blepharismidae</taxon>
        <taxon>Blepharisma</taxon>
    </lineage>
</organism>
<feature type="compositionally biased region" description="Basic residues" evidence="2">
    <location>
        <begin position="1"/>
        <end position="11"/>
    </location>
</feature>
<accession>A0AAU9IXK8</accession>
<reference evidence="3" key="1">
    <citation type="submission" date="2021-09" db="EMBL/GenBank/DDBJ databases">
        <authorList>
            <consortium name="AG Swart"/>
            <person name="Singh M."/>
            <person name="Singh A."/>
            <person name="Seah K."/>
            <person name="Emmerich C."/>
        </authorList>
    </citation>
    <scope>NUCLEOTIDE SEQUENCE</scope>
    <source>
        <strain evidence="3">ATCC30299</strain>
    </source>
</reference>
<evidence type="ECO:0000256" key="1">
    <source>
        <dbReference type="SAM" id="Coils"/>
    </source>
</evidence>
<feature type="region of interest" description="Disordered" evidence="2">
    <location>
        <begin position="1"/>
        <end position="24"/>
    </location>
</feature>
<comment type="caution">
    <text evidence="3">The sequence shown here is derived from an EMBL/GenBank/DDBJ whole genome shotgun (WGS) entry which is preliminary data.</text>
</comment>
<evidence type="ECO:0000313" key="4">
    <source>
        <dbReference type="Proteomes" id="UP001162131"/>
    </source>
</evidence>
<gene>
    <name evidence="3" type="ORF">BSTOLATCC_MIC23487</name>
</gene>
<protein>
    <submittedName>
        <fullName evidence="3">Uncharacterized protein</fullName>
    </submittedName>
</protein>
<dbReference type="EMBL" id="CAJZBQ010000022">
    <property type="protein sequence ID" value="CAG9319279.1"/>
    <property type="molecule type" value="Genomic_DNA"/>
</dbReference>
<evidence type="ECO:0000313" key="3">
    <source>
        <dbReference type="EMBL" id="CAG9319279.1"/>
    </source>
</evidence>